<evidence type="ECO:0000313" key="2">
    <source>
        <dbReference type="Proteomes" id="UP000230002"/>
    </source>
</evidence>
<dbReference type="EMBL" id="AYKW01000045">
    <property type="protein sequence ID" value="PIL26033.1"/>
    <property type="molecule type" value="Genomic_DNA"/>
</dbReference>
<accession>A0A2G8RWZ1</accession>
<evidence type="ECO:0008006" key="3">
    <source>
        <dbReference type="Google" id="ProtNLM"/>
    </source>
</evidence>
<comment type="caution">
    <text evidence="1">The sequence shown here is derived from an EMBL/GenBank/DDBJ whole genome shotgun (WGS) entry which is preliminary data.</text>
</comment>
<protein>
    <recommendedName>
        <fullName evidence="3">F-box domain-containing protein</fullName>
    </recommendedName>
</protein>
<dbReference type="AlphaFoldDB" id="A0A2G8RWZ1"/>
<evidence type="ECO:0000313" key="1">
    <source>
        <dbReference type="EMBL" id="PIL26033.1"/>
    </source>
</evidence>
<dbReference type="OrthoDB" id="2758166at2759"/>
<sequence>MVFGRPRLPPELTDRIIDFLHDNHLALSNCSLTCSNWLPTSRLHRFRLVRLDHKTILPFHDQLSITPTIAAYVKVLVVVGWDNASPYRFKYSVRRPGPALLSSVLEKTRSLVELRVYDCTLRLLPKLPQSLELLELCDVRVPSATYLVERLSDLPKLGSLLIDNIDVRGEWAGGTNHSDFPRVISMEGEVALQPLTELQIVSWNNGRTHHSAQEFAAFCKWLIGQDLLRHLHVFGIDLAYSDADAISATQGLLYALGPSLATLEIKISNSYVAGAQQLLRNFAFPQCPNLKTLRLSTIEGFSDRPCRAMVGMGEITDYVANCQIPTLTSLHITIGCHNVDGRESPHWLEPTLPALRREVYKSLERVVFEVYPLTEFYWHDQDPKADLDARVRATAEDIASRWSDHRRPGLVFEVRYGRRLCLPADMEIVVVSCEGDPTFR</sequence>
<name>A0A2G8RWZ1_9APHY</name>
<dbReference type="STRING" id="1077348.A0A2G8RWZ1"/>
<proteinExistence type="predicted"/>
<organism evidence="1 2">
    <name type="scientific">Ganoderma sinense ZZ0214-1</name>
    <dbReference type="NCBI Taxonomy" id="1077348"/>
    <lineage>
        <taxon>Eukaryota</taxon>
        <taxon>Fungi</taxon>
        <taxon>Dikarya</taxon>
        <taxon>Basidiomycota</taxon>
        <taxon>Agaricomycotina</taxon>
        <taxon>Agaricomycetes</taxon>
        <taxon>Polyporales</taxon>
        <taxon>Polyporaceae</taxon>
        <taxon>Ganoderma</taxon>
    </lineage>
</organism>
<reference evidence="1 2" key="1">
    <citation type="journal article" date="2015" name="Sci. Rep.">
        <title>Chromosome-level genome map provides insights into diverse defense mechanisms in the medicinal fungus Ganoderma sinense.</title>
        <authorList>
            <person name="Zhu Y."/>
            <person name="Xu J."/>
            <person name="Sun C."/>
            <person name="Zhou S."/>
            <person name="Xu H."/>
            <person name="Nelson D.R."/>
            <person name="Qian J."/>
            <person name="Song J."/>
            <person name="Luo H."/>
            <person name="Xiang L."/>
            <person name="Li Y."/>
            <person name="Xu Z."/>
            <person name="Ji A."/>
            <person name="Wang L."/>
            <person name="Lu S."/>
            <person name="Hayward A."/>
            <person name="Sun W."/>
            <person name="Li X."/>
            <person name="Schwartz D.C."/>
            <person name="Wang Y."/>
            <person name="Chen S."/>
        </authorList>
    </citation>
    <scope>NUCLEOTIDE SEQUENCE [LARGE SCALE GENOMIC DNA]</scope>
    <source>
        <strain evidence="1 2">ZZ0214-1</strain>
    </source>
</reference>
<gene>
    <name evidence="1" type="ORF">GSI_11787</name>
</gene>
<keyword evidence="2" id="KW-1185">Reference proteome</keyword>
<dbReference type="SUPFAM" id="SSF52047">
    <property type="entry name" value="RNI-like"/>
    <property type="match status" value="1"/>
</dbReference>
<dbReference type="InterPro" id="IPR032675">
    <property type="entry name" value="LRR_dom_sf"/>
</dbReference>
<dbReference type="Gene3D" id="3.80.10.10">
    <property type="entry name" value="Ribonuclease Inhibitor"/>
    <property type="match status" value="1"/>
</dbReference>
<dbReference type="Proteomes" id="UP000230002">
    <property type="component" value="Unassembled WGS sequence"/>
</dbReference>